<keyword evidence="1" id="KW-0472">Membrane</keyword>
<feature type="transmembrane region" description="Helical" evidence="1">
    <location>
        <begin position="33"/>
        <end position="54"/>
    </location>
</feature>
<keyword evidence="1" id="KW-1133">Transmembrane helix</keyword>
<accession>A0ABW7WRQ0</accession>
<feature type="transmembrane region" description="Helical" evidence="1">
    <location>
        <begin position="74"/>
        <end position="91"/>
    </location>
</feature>
<gene>
    <name evidence="2" type="ORF">ACH49W_00240</name>
</gene>
<proteinExistence type="predicted"/>
<protein>
    <recommendedName>
        <fullName evidence="4">ATP synthase subunit I</fullName>
    </recommendedName>
</protein>
<keyword evidence="3" id="KW-1185">Reference proteome</keyword>
<evidence type="ECO:0008006" key="4">
    <source>
        <dbReference type="Google" id="ProtNLM"/>
    </source>
</evidence>
<keyword evidence="1" id="KW-0812">Transmembrane</keyword>
<feature type="transmembrane region" description="Helical" evidence="1">
    <location>
        <begin position="97"/>
        <end position="118"/>
    </location>
</feature>
<sequence>MSVGADRRPILVSVGVGTVVLAVAGMLDRLALGLFVCAGMGLGYLNAWLTRLAVARISGGDIASGKQLLAATSGVRLFGVTGFALIVGMLARPDGFGVLFGLAAFQVAVLVAVSAPILRGAR</sequence>
<comment type="caution">
    <text evidence="2">The sequence shown here is derived from an EMBL/GenBank/DDBJ whole genome shotgun (WGS) entry which is preliminary data.</text>
</comment>
<evidence type="ECO:0000313" key="3">
    <source>
        <dbReference type="Proteomes" id="UP001611415"/>
    </source>
</evidence>
<name>A0ABW7WRQ0_9NOCA</name>
<evidence type="ECO:0000256" key="1">
    <source>
        <dbReference type="SAM" id="Phobius"/>
    </source>
</evidence>
<evidence type="ECO:0000313" key="2">
    <source>
        <dbReference type="EMBL" id="MFI2471781.1"/>
    </source>
</evidence>
<dbReference type="EMBL" id="JBIRYO010000001">
    <property type="protein sequence ID" value="MFI2471781.1"/>
    <property type="molecule type" value="Genomic_DNA"/>
</dbReference>
<reference evidence="2 3" key="1">
    <citation type="submission" date="2024-10" db="EMBL/GenBank/DDBJ databases">
        <title>The Natural Products Discovery Center: Release of the First 8490 Sequenced Strains for Exploring Actinobacteria Biosynthetic Diversity.</title>
        <authorList>
            <person name="Kalkreuter E."/>
            <person name="Kautsar S.A."/>
            <person name="Yang D."/>
            <person name="Bader C.D."/>
            <person name="Teijaro C.N."/>
            <person name="Fluegel L."/>
            <person name="Davis C.M."/>
            <person name="Simpson J.R."/>
            <person name="Lauterbach L."/>
            <person name="Steele A.D."/>
            <person name="Gui C."/>
            <person name="Meng S."/>
            <person name="Li G."/>
            <person name="Viehrig K."/>
            <person name="Ye F."/>
            <person name="Su P."/>
            <person name="Kiefer A.F."/>
            <person name="Nichols A."/>
            <person name="Cepeda A.J."/>
            <person name="Yan W."/>
            <person name="Fan B."/>
            <person name="Jiang Y."/>
            <person name="Adhikari A."/>
            <person name="Zheng C.-J."/>
            <person name="Schuster L."/>
            <person name="Cowan T.M."/>
            <person name="Smanski M.J."/>
            <person name="Chevrette M.G."/>
            <person name="De Carvalho L.P.S."/>
            <person name="Shen B."/>
        </authorList>
    </citation>
    <scope>NUCLEOTIDE SEQUENCE [LARGE SCALE GENOMIC DNA]</scope>
    <source>
        <strain evidence="2 3">NPDC019275</strain>
    </source>
</reference>
<organism evidence="2 3">
    <name type="scientific">Nocardia xishanensis</name>
    <dbReference type="NCBI Taxonomy" id="238964"/>
    <lineage>
        <taxon>Bacteria</taxon>
        <taxon>Bacillati</taxon>
        <taxon>Actinomycetota</taxon>
        <taxon>Actinomycetes</taxon>
        <taxon>Mycobacteriales</taxon>
        <taxon>Nocardiaceae</taxon>
        <taxon>Nocardia</taxon>
    </lineage>
</organism>
<dbReference type="RefSeq" id="WP_397090279.1">
    <property type="nucleotide sequence ID" value="NZ_JBIRYO010000001.1"/>
</dbReference>
<dbReference type="Proteomes" id="UP001611415">
    <property type="component" value="Unassembled WGS sequence"/>
</dbReference>
<feature type="transmembrane region" description="Helical" evidence="1">
    <location>
        <begin position="9"/>
        <end position="27"/>
    </location>
</feature>